<dbReference type="AlphaFoldDB" id="A0AA42J2E0"/>
<protein>
    <submittedName>
        <fullName evidence="6">Sulfatase-like hydrolase/transferase</fullName>
    </submittedName>
</protein>
<gene>
    <name evidence="6" type="ORF">PBV87_19040</name>
</gene>
<dbReference type="Gene3D" id="3.40.720.10">
    <property type="entry name" value="Alkaline Phosphatase, subunit A"/>
    <property type="match status" value="1"/>
</dbReference>
<accession>A0AA42J2E0</accession>
<dbReference type="InterPro" id="IPR050738">
    <property type="entry name" value="Sulfatase"/>
</dbReference>
<dbReference type="InterPro" id="IPR017850">
    <property type="entry name" value="Alkaline_phosphatase_core_sf"/>
</dbReference>
<sequence>MNFIIIFADQMHKYALGKLNQEVFTPHLDQLCEEGVLFRNAYSNNPICGPYRGTLLTGLYTSHNGVHYNGQPLLSETKTLAGELNKLGYETSFVGKWHLGGNGNEPILPSLQGSFKHFLGYQCYNGFLKDIIFWNEQGESQEYDGHRTEITTHLAIENLRALKATHKSFLQVIGYQAPHYPEQPLPEYAKLYEGKTILHTPDYIEVDPYTPTYSPYSPRPYENCPDYQRYGNNMDEYIRLYNGMVTQVDHGVGEILKEVQRLGLEEDTLILFTSDHGDMQGSHGLKNKCLPYEKSCGVPFIVKDPIGLKNKISDALVSGIDIFPSVMAYAEEATDVTLDGRSFKGYLREEEETTQDFVVAEYICPNTGWQMIRDKQFKLCVRTADHTPYLLFDMEKDPYELENLIEDMRYASTIERLMKQLDSALLQ</sequence>
<keyword evidence="3 6" id="KW-0378">Hydrolase</keyword>
<evidence type="ECO:0000313" key="6">
    <source>
        <dbReference type="EMBL" id="MDA3733577.1"/>
    </source>
</evidence>
<evidence type="ECO:0000259" key="5">
    <source>
        <dbReference type="Pfam" id="PF00884"/>
    </source>
</evidence>
<dbReference type="PANTHER" id="PTHR42693:SF53">
    <property type="entry name" value="ENDO-4-O-SULFATASE"/>
    <property type="match status" value="1"/>
</dbReference>
<dbReference type="SUPFAM" id="SSF53649">
    <property type="entry name" value="Alkaline phosphatase-like"/>
    <property type="match status" value="1"/>
</dbReference>
<dbReference type="GO" id="GO:0046872">
    <property type="term" value="F:metal ion binding"/>
    <property type="evidence" value="ECO:0007669"/>
    <property type="project" value="UniProtKB-KW"/>
</dbReference>
<evidence type="ECO:0000256" key="3">
    <source>
        <dbReference type="ARBA" id="ARBA00022801"/>
    </source>
</evidence>
<name>A0AA42J2E0_9FIRM</name>
<dbReference type="PROSITE" id="PS00149">
    <property type="entry name" value="SULFATASE_2"/>
    <property type="match status" value="1"/>
</dbReference>
<comment type="similarity">
    <text evidence="1">Belongs to the sulfatase family.</text>
</comment>
<evidence type="ECO:0000256" key="2">
    <source>
        <dbReference type="ARBA" id="ARBA00022723"/>
    </source>
</evidence>
<evidence type="ECO:0000313" key="7">
    <source>
        <dbReference type="Proteomes" id="UP001169242"/>
    </source>
</evidence>
<keyword evidence="7" id="KW-1185">Reference proteome</keyword>
<proteinExistence type="inferred from homology"/>
<keyword evidence="4" id="KW-0106">Calcium</keyword>
<dbReference type="Proteomes" id="UP001169242">
    <property type="component" value="Unassembled WGS sequence"/>
</dbReference>
<dbReference type="Pfam" id="PF00884">
    <property type="entry name" value="Sulfatase"/>
    <property type="match status" value="1"/>
</dbReference>
<dbReference type="PANTHER" id="PTHR42693">
    <property type="entry name" value="ARYLSULFATASE FAMILY MEMBER"/>
    <property type="match status" value="1"/>
</dbReference>
<feature type="domain" description="Sulfatase N-terminal" evidence="5">
    <location>
        <begin position="2"/>
        <end position="330"/>
    </location>
</feature>
<dbReference type="InterPro" id="IPR000917">
    <property type="entry name" value="Sulfatase_N"/>
</dbReference>
<dbReference type="InterPro" id="IPR024607">
    <property type="entry name" value="Sulfatase_CS"/>
</dbReference>
<dbReference type="GO" id="GO:0004065">
    <property type="term" value="F:arylsulfatase activity"/>
    <property type="evidence" value="ECO:0007669"/>
    <property type="project" value="TreeGrafter"/>
</dbReference>
<comment type="caution">
    <text evidence="6">The sequence shown here is derived from an EMBL/GenBank/DDBJ whole genome shotgun (WGS) entry which is preliminary data.</text>
</comment>
<keyword evidence="2" id="KW-0479">Metal-binding</keyword>
<evidence type="ECO:0000256" key="4">
    <source>
        <dbReference type="ARBA" id="ARBA00022837"/>
    </source>
</evidence>
<organism evidence="6 7">
    <name type="scientific">Holtiella tumoricola</name>
    <dbReference type="NCBI Taxonomy" id="3018743"/>
    <lineage>
        <taxon>Bacteria</taxon>
        <taxon>Bacillati</taxon>
        <taxon>Bacillota</taxon>
        <taxon>Clostridia</taxon>
        <taxon>Lachnospirales</taxon>
        <taxon>Cellulosilyticaceae</taxon>
        <taxon>Holtiella</taxon>
    </lineage>
</organism>
<reference evidence="6" key="1">
    <citation type="journal article" date="2023" name="Int. J. Syst. Evol. Microbiol.">
        <title>&lt;i&gt;Holtiella tumoricola&lt;/i&gt; gen. nov. sp. nov., isolated from a human clinical sample.</title>
        <authorList>
            <person name="Allen-Vercoe E."/>
            <person name="Daigneault M.C."/>
            <person name="Vancuren S.J."/>
            <person name="Cochrane K."/>
            <person name="O'Neal L.L."/>
            <person name="Sankaranarayanan K."/>
            <person name="Lawson P.A."/>
        </authorList>
    </citation>
    <scope>NUCLEOTIDE SEQUENCE</scope>
    <source>
        <strain evidence="6">CC70A</strain>
    </source>
</reference>
<dbReference type="RefSeq" id="WP_271013385.1">
    <property type="nucleotide sequence ID" value="NZ_JAQIFT010000066.1"/>
</dbReference>
<evidence type="ECO:0000256" key="1">
    <source>
        <dbReference type="ARBA" id="ARBA00008779"/>
    </source>
</evidence>
<dbReference type="EMBL" id="JAQIFT010000066">
    <property type="protein sequence ID" value="MDA3733577.1"/>
    <property type="molecule type" value="Genomic_DNA"/>
</dbReference>